<keyword evidence="2" id="KW-1185">Reference proteome</keyword>
<evidence type="ECO:0000313" key="2">
    <source>
        <dbReference type="Proteomes" id="UP001568698"/>
    </source>
</evidence>
<reference evidence="1 2" key="1">
    <citation type="submission" date="2024-08" db="EMBL/GenBank/DDBJ databases">
        <title>Sulfate-reducing bacteria isolated from formation water of the oil field in Kazakhstan and description of Pseudodesulfovibrio sp.</title>
        <authorList>
            <person name="Bidzhieva S.K."/>
            <person name="Tourova T.P."/>
            <person name="Grouzdev D.S."/>
            <person name="Beletsky A.V."/>
            <person name="Sokolova D.S."/>
            <person name="Samigullina S.R."/>
            <person name="Poltaraus A.B."/>
            <person name="Avtukh A.N."/>
            <person name="Tereshina V.M."/>
            <person name="Zhaparov N.S."/>
            <person name="Mardanov A.V."/>
            <person name="Nazina T.N."/>
        </authorList>
    </citation>
    <scope>NUCLEOTIDE SEQUENCE [LARGE SCALE GENOMIC DNA]</scope>
    <source>
        <strain evidence="1 2">9FUS</strain>
    </source>
</reference>
<dbReference type="Proteomes" id="UP001568698">
    <property type="component" value="Unassembled WGS sequence"/>
</dbReference>
<dbReference type="EMBL" id="JBGLYH010000003">
    <property type="protein sequence ID" value="MEZ7195546.1"/>
    <property type="molecule type" value="Genomic_DNA"/>
</dbReference>
<organism evidence="1 2">
    <name type="scientific">Pseudodesulfovibrio karagichevae</name>
    <dbReference type="NCBI Taxonomy" id="3239305"/>
    <lineage>
        <taxon>Bacteria</taxon>
        <taxon>Pseudomonadati</taxon>
        <taxon>Thermodesulfobacteriota</taxon>
        <taxon>Desulfovibrionia</taxon>
        <taxon>Desulfovibrionales</taxon>
        <taxon>Desulfovibrionaceae</taxon>
    </lineage>
</organism>
<sequence length="99" mass="10337">MSDISISTDTIQSMSLDSQLLGPESLGNYRDEIGSGVNTVGGPDNREQTVAGLEVTSRTQDYLGAGTDFSSTGTDIDIQQTMHQLAAQTGIGTIADKIA</sequence>
<dbReference type="RefSeq" id="WP_371385094.1">
    <property type="nucleotide sequence ID" value="NZ_JBGLYH010000003.1"/>
</dbReference>
<gene>
    <name evidence="1" type="ORF">AB6M95_02200</name>
</gene>
<protein>
    <submittedName>
        <fullName evidence="1">Uncharacterized protein</fullName>
    </submittedName>
</protein>
<proteinExistence type="predicted"/>
<name>A0ABV4JXX1_9BACT</name>
<evidence type="ECO:0000313" key="1">
    <source>
        <dbReference type="EMBL" id="MEZ7195546.1"/>
    </source>
</evidence>
<accession>A0ABV4JXX1</accession>
<comment type="caution">
    <text evidence="1">The sequence shown here is derived from an EMBL/GenBank/DDBJ whole genome shotgun (WGS) entry which is preliminary data.</text>
</comment>